<dbReference type="PROSITE" id="PS00409">
    <property type="entry name" value="PROKAR_NTER_METHYL"/>
    <property type="match status" value="1"/>
</dbReference>
<reference evidence="2 3" key="1">
    <citation type="submission" date="2023-06" db="EMBL/GenBank/DDBJ databases">
        <title>Pelomonas sp. PFR6 16S ribosomal RNA gene Genome sequencing and assembly.</title>
        <authorList>
            <person name="Woo H."/>
        </authorList>
    </citation>
    <scope>NUCLEOTIDE SEQUENCE [LARGE SCALE GENOMIC DNA]</scope>
    <source>
        <strain evidence="2 3">PFR6</strain>
    </source>
</reference>
<keyword evidence="1" id="KW-0472">Membrane</keyword>
<dbReference type="Pfam" id="PF16074">
    <property type="entry name" value="PilW"/>
    <property type="match status" value="1"/>
</dbReference>
<dbReference type="EMBL" id="JAUHHC010000003">
    <property type="protein sequence ID" value="MDN3921115.1"/>
    <property type="molecule type" value="Genomic_DNA"/>
</dbReference>
<accession>A0ABT8DS03</accession>
<dbReference type="RefSeq" id="WP_290359420.1">
    <property type="nucleotide sequence ID" value="NZ_JAUHHC010000003.1"/>
</dbReference>
<gene>
    <name evidence="2" type="ORF">QWJ38_12560</name>
</gene>
<dbReference type="Pfam" id="PF07963">
    <property type="entry name" value="N_methyl"/>
    <property type="match status" value="1"/>
</dbReference>
<keyword evidence="1" id="KW-1133">Transmembrane helix</keyword>
<dbReference type="InterPro" id="IPR045584">
    <property type="entry name" value="Pilin-like"/>
</dbReference>
<organism evidence="2 3">
    <name type="scientific">Roseateles violae</name>
    <dbReference type="NCBI Taxonomy" id="3058042"/>
    <lineage>
        <taxon>Bacteria</taxon>
        <taxon>Pseudomonadati</taxon>
        <taxon>Pseudomonadota</taxon>
        <taxon>Betaproteobacteria</taxon>
        <taxon>Burkholderiales</taxon>
        <taxon>Sphaerotilaceae</taxon>
        <taxon>Roseateles</taxon>
    </lineage>
</organism>
<feature type="transmembrane region" description="Helical" evidence="1">
    <location>
        <begin position="12"/>
        <end position="38"/>
    </location>
</feature>
<dbReference type="SUPFAM" id="SSF54523">
    <property type="entry name" value="Pili subunits"/>
    <property type="match status" value="1"/>
</dbReference>
<dbReference type="InterPro" id="IPR012902">
    <property type="entry name" value="N_methyl_site"/>
</dbReference>
<comment type="caution">
    <text evidence="2">The sequence shown here is derived from an EMBL/GenBank/DDBJ whole genome shotgun (WGS) entry which is preliminary data.</text>
</comment>
<dbReference type="InterPro" id="IPR032092">
    <property type="entry name" value="PilW"/>
</dbReference>
<proteinExistence type="predicted"/>
<dbReference type="Proteomes" id="UP001228044">
    <property type="component" value="Unassembled WGS sequence"/>
</dbReference>
<evidence type="ECO:0000313" key="2">
    <source>
        <dbReference type="EMBL" id="MDN3921115.1"/>
    </source>
</evidence>
<evidence type="ECO:0000313" key="3">
    <source>
        <dbReference type="Proteomes" id="UP001228044"/>
    </source>
</evidence>
<sequence length="380" mass="39919">MSSAHPLPRRAVAGFTLIELMVGMAVGLLATLVIAQVLSTAEGFKRSATSGSDAQINGGLSIYAIQRQLKMAGYGLVTEGAAQGCTLSSAYGTATMPPTLAPVIITAGANGASDSLRILASSKPGFSLPTKLISSFYDPNDVVGDKASNIAVVSALGVDVGDLMALVYAKDGACQVFQVSSLPPEGRKIGRETAGNWNTSRFPDAAAGEGAFLVNLGTFSDISFTLTADRRLRQTTFNHLQQTGGSQDLQSNIVAMKALYGKDTNNDDVVDTYDTVTPTNNAGWLQVRAVRVAVLARSAQYEKEEVTAAMPQWDVGSVGSIAGATACGDSKCIALRADLAADDWKHYRYKVFDTLVPLRNQVWRSDFSRAAAPTPPAGGN</sequence>
<name>A0ABT8DS03_9BURK</name>
<protein>
    <submittedName>
        <fullName evidence="2">PilW family protein</fullName>
    </submittedName>
</protein>
<keyword evidence="3" id="KW-1185">Reference proteome</keyword>
<keyword evidence="1" id="KW-0812">Transmembrane</keyword>
<evidence type="ECO:0000256" key="1">
    <source>
        <dbReference type="SAM" id="Phobius"/>
    </source>
</evidence>